<dbReference type="PROSITE" id="PS50850">
    <property type="entry name" value="MFS"/>
    <property type="match status" value="1"/>
</dbReference>
<feature type="transmembrane region" description="Helical" evidence="6">
    <location>
        <begin position="213"/>
        <end position="233"/>
    </location>
</feature>
<dbReference type="WBParaSite" id="PgE004_g001_t01">
    <property type="protein sequence ID" value="PgE004_g001_t01"/>
    <property type="gene ID" value="PgE004_g001"/>
</dbReference>
<evidence type="ECO:0000256" key="5">
    <source>
        <dbReference type="ARBA" id="ARBA00023136"/>
    </source>
</evidence>
<dbReference type="Proteomes" id="UP000887569">
    <property type="component" value="Unplaced"/>
</dbReference>
<evidence type="ECO:0000256" key="1">
    <source>
        <dbReference type="ARBA" id="ARBA00004141"/>
    </source>
</evidence>
<keyword evidence="2" id="KW-0813">Transport</keyword>
<organism evidence="8 9">
    <name type="scientific">Parascaris univalens</name>
    <name type="common">Nematode worm</name>
    <dbReference type="NCBI Taxonomy" id="6257"/>
    <lineage>
        <taxon>Eukaryota</taxon>
        <taxon>Metazoa</taxon>
        <taxon>Ecdysozoa</taxon>
        <taxon>Nematoda</taxon>
        <taxon>Chromadorea</taxon>
        <taxon>Rhabditida</taxon>
        <taxon>Spirurina</taxon>
        <taxon>Ascaridomorpha</taxon>
        <taxon>Ascaridoidea</taxon>
        <taxon>Ascarididae</taxon>
        <taxon>Parascaris</taxon>
    </lineage>
</organism>
<proteinExistence type="predicted"/>
<feature type="transmembrane region" description="Helical" evidence="6">
    <location>
        <begin position="557"/>
        <end position="576"/>
    </location>
</feature>
<keyword evidence="4 6" id="KW-1133">Transmembrane helix</keyword>
<dbReference type="Pfam" id="PF00083">
    <property type="entry name" value="Sugar_tr"/>
    <property type="match status" value="1"/>
</dbReference>
<dbReference type="Gene3D" id="1.20.1250.20">
    <property type="entry name" value="MFS general substrate transporter like domains"/>
    <property type="match status" value="1"/>
</dbReference>
<evidence type="ECO:0000313" key="9">
    <source>
        <dbReference type="WBParaSite" id="PgE004_g001_t01"/>
    </source>
</evidence>
<feature type="domain" description="Major facilitator superfamily (MFS) profile" evidence="7">
    <location>
        <begin position="133"/>
        <end position="579"/>
    </location>
</feature>
<dbReference type="PRINTS" id="PR00171">
    <property type="entry name" value="SUGRTRNSPORT"/>
</dbReference>
<dbReference type="SUPFAM" id="SSF103473">
    <property type="entry name" value="MFS general substrate transporter"/>
    <property type="match status" value="1"/>
</dbReference>
<dbReference type="InterPro" id="IPR036259">
    <property type="entry name" value="MFS_trans_sf"/>
</dbReference>
<keyword evidence="3 6" id="KW-0812">Transmembrane</keyword>
<evidence type="ECO:0000256" key="4">
    <source>
        <dbReference type="ARBA" id="ARBA00022989"/>
    </source>
</evidence>
<accession>A0A915A1N6</accession>
<dbReference type="PROSITE" id="PS00217">
    <property type="entry name" value="SUGAR_TRANSPORT_2"/>
    <property type="match status" value="1"/>
</dbReference>
<evidence type="ECO:0000256" key="3">
    <source>
        <dbReference type="ARBA" id="ARBA00022692"/>
    </source>
</evidence>
<name>A0A915A1N6_PARUN</name>
<sequence>MSQKCPSKRESLWNERENCVRYFHAALLDLVYFADKFSSQNTAKGAIAVIPSYAVPAVNFEKLSFEAIGHEGQNAEAGARMDDALQPGNSSSITADAAAPAVDIGDLMTMRNDDADFEEPSEEGCTYGLLVAVLAIVIGSSFQAGYQFGWIISSRQVIEEFIRESSFVDNDRRFKEARHWIWTSTISSYEIGGIFGSLAAASFADKHGRKSTLFFNNVWAAIATVLMTASYTTRTWYLMLLARFIFGFNAGVSLVVVPVYLTELSPNNLRGAVGTSHQLFFSLAVLIANVFSFKHVFGTAERWHHINEMGFLPIVAQLILLKFCPESPHFLTLYDDDSDEAEAALAVLRGKSEVQAEVMAIRGEISKSEDQPRPMLGAVFSANLRWATALSVFIMLMRQLSGMDVVLECILDVITAIGFTTLDGQWTLCGLVLLCVCVTALSALLVDSSYFGRRTLLLIGIFGMFFSSVAVILALILIENRISTKQCRLSGIFFATVYTISYALGPGSIPWFYVTELYTTSARTNGMSFACTVSWTVDIALTLLFPLARERFSNYSFLLFVFPLFASGIFSLVYVIETKGKSISNIQADLEENRPSCL</sequence>
<evidence type="ECO:0000259" key="7">
    <source>
        <dbReference type="PROSITE" id="PS50850"/>
    </source>
</evidence>
<evidence type="ECO:0000256" key="6">
    <source>
        <dbReference type="SAM" id="Phobius"/>
    </source>
</evidence>
<keyword evidence="5 6" id="KW-0472">Membrane</keyword>
<dbReference type="PANTHER" id="PTHR23503:SF8">
    <property type="entry name" value="FACILITATED GLUCOSE TRANSPORTER PROTEIN 1"/>
    <property type="match status" value="1"/>
</dbReference>
<comment type="subcellular location">
    <subcellularLocation>
        <location evidence="1">Membrane</location>
        <topology evidence="1">Multi-pass membrane protein</topology>
    </subcellularLocation>
</comment>
<dbReference type="AlphaFoldDB" id="A0A915A1N6"/>
<feature type="transmembrane region" description="Helical" evidence="6">
    <location>
        <begin position="490"/>
        <end position="514"/>
    </location>
</feature>
<feature type="transmembrane region" description="Helical" evidence="6">
    <location>
        <begin position="180"/>
        <end position="201"/>
    </location>
</feature>
<dbReference type="GO" id="GO:0015149">
    <property type="term" value="F:hexose transmembrane transporter activity"/>
    <property type="evidence" value="ECO:0007669"/>
    <property type="project" value="TreeGrafter"/>
</dbReference>
<reference evidence="9" key="1">
    <citation type="submission" date="2022-11" db="UniProtKB">
        <authorList>
            <consortium name="WormBaseParasite"/>
        </authorList>
    </citation>
    <scope>IDENTIFICATION</scope>
</reference>
<dbReference type="InterPro" id="IPR005829">
    <property type="entry name" value="Sugar_transporter_CS"/>
</dbReference>
<feature type="transmembrane region" description="Helical" evidence="6">
    <location>
        <begin position="426"/>
        <end position="445"/>
    </location>
</feature>
<dbReference type="GO" id="GO:0016020">
    <property type="term" value="C:membrane"/>
    <property type="evidence" value="ECO:0007669"/>
    <property type="project" value="UniProtKB-SubCell"/>
</dbReference>
<evidence type="ECO:0000256" key="2">
    <source>
        <dbReference type="ARBA" id="ARBA00022448"/>
    </source>
</evidence>
<feature type="transmembrane region" description="Helical" evidence="6">
    <location>
        <begin position="279"/>
        <end position="297"/>
    </location>
</feature>
<dbReference type="PANTHER" id="PTHR23503">
    <property type="entry name" value="SOLUTE CARRIER FAMILY 2"/>
    <property type="match status" value="1"/>
</dbReference>
<dbReference type="InterPro" id="IPR020846">
    <property type="entry name" value="MFS_dom"/>
</dbReference>
<feature type="transmembrane region" description="Helical" evidence="6">
    <location>
        <begin position="240"/>
        <end position="259"/>
    </location>
</feature>
<keyword evidence="8" id="KW-1185">Reference proteome</keyword>
<dbReference type="InterPro" id="IPR005828">
    <property type="entry name" value="MFS_sugar_transport-like"/>
</dbReference>
<protein>
    <submittedName>
        <fullName evidence="9">Major facilitator superfamily (MFS) profile domain-containing protein</fullName>
    </submittedName>
</protein>
<dbReference type="InterPro" id="IPR045263">
    <property type="entry name" value="GLUT"/>
</dbReference>
<evidence type="ECO:0000313" key="8">
    <source>
        <dbReference type="Proteomes" id="UP000887569"/>
    </source>
</evidence>
<feature type="transmembrane region" description="Helical" evidence="6">
    <location>
        <begin position="526"/>
        <end position="545"/>
    </location>
</feature>
<dbReference type="InterPro" id="IPR003663">
    <property type="entry name" value="Sugar/inositol_transpt"/>
</dbReference>
<feature type="transmembrane region" description="Helical" evidence="6">
    <location>
        <begin position="457"/>
        <end position="478"/>
    </location>
</feature>